<evidence type="ECO:0000256" key="1">
    <source>
        <dbReference type="SAM" id="MobiDB-lite"/>
    </source>
</evidence>
<keyword evidence="4" id="KW-1185">Reference proteome</keyword>
<evidence type="ECO:0000313" key="4">
    <source>
        <dbReference type="Proteomes" id="UP000799302"/>
    </source>
</evidence>
<dbReference type="OrthoDB" id="3644718at2759"/>
<reference evidence="3" key="1">
    <citation type="journal article" date="2020" name="Stud. Mycol.">
        <title>101 Dothideomycetes genomes: a test case for predicting lifestyles and emergence of pathogens.</title>
        <authorList>
            <person name="Haridas S."/>
            <person name="Albert R."/>
            <person name="Binder M."/>
            <person name="Bloem J."/>
            <person name="Labutti K."/>
            <person name="Salamov A."/>
            <person name="Andreopoulos B."/>
            <person name="Baker S."/>
            <person name="Barry K."/>
            <person name="Bills G."/>
            <person name="Bluhm B."/>
            <person name="Cannon C."/>
            <person name="Castanera R."/>
            <person name="Culley D."/>
            <person name="Daum C."/>
            <person name="Ezra D."/>
            <person name="Gonzalez J."/>
            <person name="Henrissat B."/>
            <person name="Kuo A."/>
            <person name="Liang C."/>
            <person name="Lipzen A."/>
            <person name="Lutzoni F."/>
            <person name="Magnuson J."/>
            <person name="Mondo S."/>
            <person name="Nolan M."/>
            <person name="Ohm R."/>
            <person name="Pangilinan J."/>
            <person name="Park H.-J."/>
            <person name="Ramirez L."/>
            <person name="Alfaro M."/>
            <person name="Sun H."/>
            <person name="Tritt A."/>
            <person name="Yoshinaga Y."/>
            <person name="Zwiers L.-H."/>
            <person name="Turgeon B."/>
            <person name="Goodwin S."/>
            <person name="Spatafora J."/>
            <person name="Crous P."/>
            <person name="Grigoriev I."/>
        </authorList>
    </citation>
    <scope>NUCLEOTIDE SEQUENCE</scope>
    <source>
        <strain evidence="3">CBS 115976</strain>
    </source>
</reference>
<feature type="region of interest" description="Disordered" evidence="1">
    <location>
        <begin position="456"/>
        <end position="515"/>
    </location>
</feature>
<evidence type="ECO:0000259" key="2">
    <source>
        <dbReference type="PROSITE" id="PS50181"/>
    </source>
</evidence>
<proteinExistence type="predicted"/>
<evidence type="ECO:0000313" key="3">
    <source>
        <dbReference type="EMBL" id="KAF2668717.1"/>
    </source>
</evidence>
<dbReference type="Proteomes" id="UP000799302">
    <property type="component" value="Unassembled WGS sequence"/>
</dbReference>
<accession>A0A6A6UB93</accession>
<sequence length="593" mass="67546">MQYQKYYWTFAMGIDSLPLELVQSIYRYLDPAYHLNFALTNKKIFNQSQSTLENHQKCSRSFRNWSFGTSRDNNGVGLVDLLSTVAFDHVAAWHVQTLELKYNSTTEIIDAVSESSLQAVTRLVNAAMTANGIPAFTLRRIREGNVEALQFALIAFSSGLHTLKLENYPLPVAVGDEEREQETNDELWRQSEKYGGYIEQSNQNLFSNIIRATLEIDPQPLWSPGFQCLQHIIIRSPIEPSEPVSEIDAMNVASVFLLPNISSIYLRGLAFHGAAAEAGTWAADLRLPKRSSTVQHLFLELAQGGEVKYAVNTILASAKCLKTFILKDCEFNDFDISIGILAQDTPQSTLETLLWSDEPGWLTGYRCSKFDPDEVVQHMGSIRILTLDIFDIFLGYEGRLSGIVENSNQDSFVTWLGYSLNCYLETLVIKCSDRLSEADLRAINDAVVELMQFKEEQEEEYSDEEDQGEGDQDQDQDQDEEVRNEKEEDQDEVDRDEEGEDGEDQHEEDEDGGHCLSRIREIYLDEVVDSYARGFERYQSSRPDRQSDQDRVFARSLFDQAVDSTSKYDVNLCLDKGATLRYFQKVCDQHFES</sequence>
<dbReference type="EMBL" id="MU004236">
    <property type="protein sequence ID" value="KAF2668717.1"/>
    <property type="molecule type" value="Genomic_DNA"/>
</dbReference>
<protein>
    <recommendedName>
        <fullName evidence="2">F-box domain-containing protein</fullName>
    </recommendedName>
</protein>
<feature type="compositionally biased region" description="Acidic residues" evidence="1">
    <location>
        <begin position="456"/>
        <end position="480"/>
    </location>
</feature>
<feature type="compositionally biased region" description="Acidic residues" evidence="1">
    <location>
        <begin position="487"/>
        <end position="511"/>
    </location>
</feature>
<dbReference type="InterPro" id="IPR001810">
    <property type="entry name" value="F-box_dom"/>
</dbReference>
<name>A0A6A6UB93_9PEZI</name>
<gene>
    <name evidence="3" type="ORF">BT63DRAFT_440818</name>
</gene>
<dbReference type="Pfam" id="PF00646">
    <property type="entry name" value="F-box"/>
    <property type="match status" value="1"/>
</dbReference>
<organism evidence="3 4">
    <name type="scientific">Microthyrium microscopicum</name>
    <dbReference type="NCBI Taxonomy" id="703497"/>
    <lineage>
        <taxon>Eukaryota</taxon>
        <taxon>Fungi</taxon>
        <taxon>Dikarya</taxon>
        <taxon>Ascomycota</taxon>
        <taxon>Pezizomycotina</taxon>
        <taxon>Dothideomycetes</taxon>
        <taxon>Dothideomycetes incertae sedis</taxon>
        <taxon>Microthyriales</taxon>
        <taxon>Microthyriaceae</taxon>
        <taxon>Microthyrium</taxon>
    </lineage>
</organism>
<feature type="domain" description="F-box" evidence="2">
    <location>
        <begin position="11"/>
        <end position="65"/>
    </location>
</feature>
<dbReference type="AlphaFoldDB" id="A0A6A6UB93"/>
<dbReference type="PROSITE" id="PS50181">
    <property type="entry name" value="FBOX"/>
    <property type="match status" value="1"/>
</dbReference>